<gene>
    <name evidence="2" type="ORF">GCM10023082_05260</name>
</gene>
<keyword evidence="3" id="KW-1185">Reference proteome</keyword>
<evidence type="ECO:0000313" key="2">
    <source>
        <dbReference type="EMBL" id="GAA3710304.1"/>
    </source>
</evidence>
<name>A0ABP7DX45_9ACTN</name>
<feature type="region of interest" description="Disordered" evidence="1">
    <location>
        <begin position="1"/>
        <end position="26"/>
    </location>
</feature>
<comment type="caution">
    <text evidence="2">The sequence shown here is derived from an EMBL/GenBank/DDBJ whole genome shotgun (WGS) entry which is preliminary data.</text>
</comment>
<dbReference type="Proteomes" id="UP001499884">
    <property type="component" value="Unassembled WGS sequence"/>
</dbReference>
<evidence type="ECO:0000313" key="3">
    <source>
        <dbReference type="Proteomes" id="UP001499884"/>
    </source>
</evidence>
<proteinExistence type="predicted"/>
<evidence type="ECO:0000256" key="1">
    <source>
        <dbReference type="SAM" id="MobiDB-lite"/>
    </source>
</evidence>
<sequence length="62" mass="6132">MSQINKHPAPAAARVGTTSTAHSKKIAASVDTATRARAAEVAGAYLSNLTLAASAAAAKGVR</sequence>
<organism evidence="2 3">
    <name type="scientific">Streptomyces tremellae</name>
    <dbReference type="NCBI Taxonomy" id="1124239"/>
    <lineage>
        <taxon>Bacteria</taxon>
        <taxon>Bacillati</taxon>
        <taxon>Actinomycetota</taxon>
        <taxon>Actinomycetes</taxon>
        <taxon>Kitasatosporales</taxon>
        <taxon>Streptomycetaceae</taxon>
        <taxon>Streptomyces</taxon>
    </lineage>
</organism>
<dbReference type="EMBL" id="BAABEP010000002">
    <property type="protein sequence ID" value="GAA3710304.1"/>
    <property type="molecule type" value="Genomic_DNA"/>
</dbReference>
<dbReference type="RefSeq" id="WP_345640501.1">
    <property type="nucleotide sequence ID" value="NZ_BAABEP010000002.1"/>
</dbReference>
<protein>
    <submittedName>
        <fullName evidence="2">Uncharacterized protein</fullName>
    </submittedName>
</protein>
<reference evidence="3" key="1">
    <citation type="journal article" date="2019" name="Int. J. Syst. Evol. Microbiol.">
        <title>The Global Catalogue of Microorganisms (GCM) 10K type strain sequencing project: providing services to taxonomists for standard genome sequencing and annotation.</title>
        <authorList>
            <consortium name="The Broad Institute Genomics Platform"/>
            <consortium name="The Broad Institute Genome Sequencing Center for Infectious Disease"/>
            <person name="Wu L."/>
            <person name="Ma J."/>
        </authorList>
    </citation>
    <scope>NUCLEOTIDE SEQUENCE [LARGE SCALE GENOMIC DNA]</scope>
    <source>
        <strain evidence="3">JCM 30846</strain>
    </source>
</reference>
<accession>A0ABP7DX45</accession>